<proteinExistence type="predicted"/>
<accession>W4HQG0</accession>
<keyword evidence="2" id="KW-1185">Reference proteome</keyword>
<evidence type="ECO:0000313" key="1">
    <source>
        <dbReference type="EMBL" id="ETW14245.1"/>
    </source>
</evidence>
<dbReference type="RefSeq" id="WP_043841022.1">
    <property type="nucleotide sequence ID" value="NZ_AQQW01000001.1"/>
</dbReference>
<sequence>MDEDVYQELVAEAFATREALLIAITTLASELEAVHRGSRLRVAQQLLDHAESAQTAKMKVELTSFAHSVRNGP</sequence>
<dbReference type="AlphaFoldDB" id="W4HQG0"/>
<name>W4HQG0_9RHOB</name>
<evidence type="ECO:0000313" key="2">
    <source>
        <dbReference type="Proteomes" id="UP000019063"/>
    </source>
</evidence>
<comment type="caution">
    <text evidence="1">The sequence shown here is derived from an EMBL/GenBank/DDBJ whole genome shotgun (WGS) entry which is preliminary data.</text>
</comment>
<reference evidence="1 2" key="1">
    <citation type="journal article" date="2014" name="Antonie Van Leeuwenhoek">
        <title>Roseivivax atlanticus sp. nov., isolated from surface seawater of the Atlantic Ocean.</title>
        <authorList>
            <person name="Li G."/>
            <person name="Lai Q."/>
            <person name="Liu X."/>
            <person name="Sun F."/>
            <person name="Shao Z."/>
        </authorList>
    </citation>
    <scope>NUCLEOTIDE SEQUENCE [LARGE SCALE GENOMIC DNA]</scope>
    <source>
        <strain evidence="1 2">22II-s10s</strain>
    </source>
</reference>
<organism evidence="1 2">
    <name type="scientific">Roseivivax marinus</name>
    <dbReference type="NCBI Taxonomy" id="1379903"/>
    <lineage>
        <taxon>Bacteria</taxon>
        <taxon>Pseudomonadati</taxon>
        <taxon>Pseudomonadota</taxon>
        <taxon>Alphaproteobacteria</taxon>
        <taxon>Rhodobacterales</taxon>
        <taxon>Roseobacteraceae</taxon>
        <taxon>Roseivivax</taxon>
    </lineage>
</organism>
<protein>
    <submittedName>
        <fullName evidence="1">Uncharacterized protein</fullName>
    </submittedName>
</protein>
<gene>
    <name evidence="1" type="ORF">ATO8_00010</name>
</gene>
<dbReference type="EMBL" id="AQQW01000001">
    <property type="protein sequence ID" value="ETW14245.1"/>
    <property type="molecule type" value="Genomic_DNA"/>
</dbReference>
<dbReference type="Proteomes" id="UP000019063">
    <property type="component" value="Unassembled WGS sequence"/>
</dbReference>